<accession>A0A0A9DR36</accession>
<organism evidence="1">
    <name type="scientific">Arundo donax</name>
    <name type="common">Giant reed</name>
    <name type="synonym">Donax arundinaceus</name>
    <dbReference type="NCBI Taxonomy" id="35708"/>
    <lineage>
        <taxon>Eukaryota</taxon>
        <taxon>Viridiplantae</taxon>
        <taxon>Streptophyta</taxon>
        <taxon>Embryophyta</taxon>
        <taxon>Tracheophyta</taxon>
        <taxon>Spermatophyta</taxon>
        <taxon>Magnoliopsida</taxon>
        <taxon>Liliopsida</taxon>
        <taxon>Poales</taxon>
        <taxon>Poaceae</taxon>
        <taxon>PACMAD clade</taxon>
        <taxon>Arundinoideae</taxon>
        <taxon>Arundineae</taxon>
        <taxon>Arundo</taxon>
    </lineage>
</organism>
<dbReference type="EMBL" id="GBRH01211658">
    <property type="protein sequence ID" value="JAD86237.1"/>
    <property type="molecule type" value="Transcribed_RNA"/>
</dbReference>
<name>A0A0A9DR36_ARUDO</name>
<reference evidence="1" key="1">
    <citation type="submission" date="2014-09" db="EMBL/GenBank/DDBJ databases">
        <authorList>
            <person name="Magalhaes I.L.F."/>
            <person name="Oliveira U."/>
            <person name="Santos F.R."/>
            <person name="Vidigal T.H.D.A."/>
            <person name="Brescovit A.D."/>
            <person name="Santos A.J."/>
        </authorList>
    </citation>
    <scope>NUCLEOTIDE SEQUENCE</scope>
    <source>
        <tissue evidence="1">Shoot tissue taken approximately 20 cm above the soil surface</tissue>
    </source>
</reference>
<protein>
    <submittedName>
        <fullName evidence="1">Uncharacterized protein</fullName>
    </submittedName>
</protein>
<dbReference type="AlphaFoldDB" id="A0A0A9DR36"/>
<reference evidence="1" key="2">
    <citation type="journal article" date="2015" name="Data Brief">
        <title>Shoot transcriptome of the giant reed, Arundo donax.</title>
        <authorList>
            <person name="Barrero R.A."/>
            <person name="Guerrero F.D."/>
            <person name="Moolhuijzen P."/>
            <person name="Goolsby J.A."/>
            <person name="Tidwell J."/>
            <person name="Bellgard S.E."/>
            <person name="Bellgard M.I."/>
        </authorList>
    </citation>
    <scope>NUCLEOTIDE SEQUENCE</scope>
    <source>
        <tissue evidence="1">Shoot tissue taken approximately 20 cm above the soil surface</tissue>
    </source>
</reference>
<sequence>MTKERENKEQISTACVHRACIYPEMLHLPIISFRQLVKQIEENKKRQNVTLQVHAHIGSSYGVLKL</sequence>
<evidence type="ECO:0000313" key="1">
    <source>
        <dbReference type="EMBL" id="JAD86237.1"/>
    </source>
</evidence>
<proteinExistence type="predicted"/>